<comment type="caution">
    <text evidence="3">The sequence shown here is derived from an EMBL/GenBank/DDBJ whole genome shotgun (WGS) entry which is preliminary data.</text>
</comment>
<protein>
    <submittedName>
        <fullName evidence="3">Ligand-dependent nuclear receptor corepressor-like protein</fullName>
    </submittedName>
</protein>
<reference evidence="3 4" key="1">
    <citation type="journal article" date="2017" name="Nat. Ecol. Evol.">
        <title>Scallop genome provides insights into evolution of bilaterian karyotype and development.</title>
        <authorList>
            <person name="Wang S."/>
            <person name="Zhang J."/>
            <person name="Jiao W."/>
            <person name="Li J."/>
            <person name="Xun X."/>
            <person name="Sun Y."/>
            <person name="Guo X."/>
            <person name="Huan P."/>
            <person name="Dong B."/>
            <person name="Zhang L."/>
            <person name="Hu X."/>
            <person name="Sun X."/>
            <person name="Wang J."/>
            <person name="Zhao C."/>
            <person name="Wang Y."/>
            <person name="Wang D."/>
            <person name="Huang X."/>
            <person name="Wang R."/>
            <person name="Lv J."/>
            <person name="Li Y."/>
            <person name="Zhang Z."/>
            <person name="Liu B."/>
            <person name="Lu W."/>
            <person name="Hui Y."/>
            <person name="Liang J."/>
            <person name="Zhou Z."/>
            <person name="Hou R."/>
            <person name="Li X."/>
            <person name="Liu Y."/>
            <person name="Li H."/>
            <person name="Ning X."/>
            <person name="Lin Y."/>
            <person name="Zhao L."/>
            <person name="Xing Q."/>
            <person name="Dou J."/>
            <person name="Li Y."/>
            <person name="Mao J."/>
            <person name="Guo H."/>
            <person name="Dou H."/>
            <person name="Li T."/>
            <person name="Mu C."/>
            <person name="Jiang W."/>
            <person name="Fu Q."/>
            <person name="Fu X."/>
            <person name="Miao Y."/>
            <person name="Liu J."/>
            <person name="Yu Q."/>
            <person name="Li R."/>
            <person name="Liao H."/>
            <person name="Li X."/>
            <person name="Kong Y."/>
            <person name="Jiang Z."/>
            <person name="Chourrout D."/>
            <person name="Li R."/>
            <person name="Bao Z."/>
        </authorList>
    </citation>
    <scope>NUCLEOTIDE SEQUENCE [LARGE SCALE GENOMIC DNA]</scope>
    <source>
        <strain evidence="3 4">PY_sf001</strain>
    </source>
</reference>
<evidence type="ECO:0000313" key="3">
    <source>
        <dbReference type="EMBL" id="OWF49330.1"/>
    </source>
</evidence>
<name>A0A210QKR6_MIZYE</name>
<dbReference type="OrthoDB" id="6156430at2759"/>
<sequence>MPKQYLAKKKGKYVQHKYEHMEEAVRAVKDGEMSVRLAAERYGLPKSTLYDRVSGRFNLETKPGRKPVLDITTENQIINSVTENAEKGFGLSRQQLLTRAGILCKRANISGFCNVTPSKHWWYGLKRRHPEIGLRKPEKLGTQRSWIYHNRAKS</sequence>
<dbReference type="InterPro" id="IPR009057">
    <property type="entry name" value="Homeodomain-like_sf"/>
</dbReference>
<proteinExistence type="predicted"/>
<dbReference type="GO" id="GO:0003677">
    <property type="term" value="F:DNA binding"/>
    <property type="evidence" value="ECO:0007669"/>
    <property type="project" value="UniProtKB-UniRule"/>
</dbReference>
<evidence type="ECO:0000313" key="4">
    <source>
        <dbReference type="Proteomes" id="UP000242188"/>
    </source>
</evidence>
<dbReference type="EMBL" id="NEDP02003160">
    <property type="protein sequence ID" value="OWF49330.1"/>
    <property type="molecule type" value="Genomic_DNA"/>
</dbReference>
<dbReference type="Pfam" id="PF05225">
    <property type="entry name" value="HTH_psq"/>
    <property type="match status" value="1"/>
</dbReference>
<dbReference type="Gene3D" id="1.10.10.60">
    <property type="entry name" value="Homeodomain-like"/>
    <property type="match status" value="1"/>
</dbReference>
<dbReference type="SUPFAM" id="SSF46689">
    <property type="entry name" value="Homeodomain-like"/>
    <property type="match status" value="1"/>
</dbReference>
<feature type="DNA-binding region" description="H-T-H motif" evidence="1">
    <location>
        <begin position="35"/>
        <end position="55"/>
    </location>
</feature>
<feature type="domain" description="HTH psq-type" evidence="2">
    <location>
        <begin position="7"/>
        <end position="59"/>
    </location>
</feature>
<keyword evidence="1" id="KW-0238">DNA-binding</keyword>
<dbReference type="Proteomes" id="UP000242188">
    <property type="component" value="Unassembled WGS sequence"/>
</dbReference>
<dbReference type="AlphaFoldDB" id="A0A210QKR6"/>
<dbReference type="GO" id="GO:0005634">
    <property type="term" value="C:nucleus"/>
    <property type="evidence" value="ECO:0007669"/>
    <property type="project" value="UniProtKB-SubCell"/>
</dbReference>
<keyword evidence="1" id="KW-0539">Nucleus</keyword>
<organism evidence="3 4">
    <name type="scientific">Mizuhopecten yessoensis</name>
    <name type="common">Japanese scallop</name>
    <name type="synonym">Patinopecten yessoensis</name>
    <dbReference type="NCBI Taxonomy" id="6573"/>
    <lineage>
        <taxon>Eukaryota</taxon>
        <taxon>Metazoa</taxon>
        <taxon>Spiralia</taxon>
        <taxon>Lophotrochozoa</taxon>
        <taxon>Mollusca</taxon>
        <taxon>Bivalvia</taxon>
        <taxon>Autobranchia</taxon>
        <taxon>Pteriomorphia</taxon>
        <taxon>Pectinida</taxon>
        <taxon>Pectinoidea</taxon>
        <taxon>Pectinidae</taxon>
        <taxon>Mizuhopecten</taxon>
    </lineage>
</organism>
<dbReference type="InterPro" id="IPR007889">
    <property type="entry name" value="HTH_Psq"/>
</dbReference>
<gene>
    <name evidence="3" type="ORF">KP79_PYT25767</name>
</gene>
<comment type="subcellular location">
    <subcellularLocation>
        <location evidence="1">Nucleus</location>
    </subcellularLocation>
</comment>
<evidence type="ECO:0000259" key="2">
    <source>
        <dbReference type="PROSITE" id="PS50960"/>
    </source>
</evidence>
<accession>A0A210QKR6</accession>
<keyword evidence="3" id="KW-0675">Receptor</keyword>
<evidence type="ECO:0000256" key="1">
    <source>
        <dbReference type="PROSITE-ProRule" id="PRU00320"/>
    </source>
</evidence>
<dbReference type="PROSITE" id="PS50960">
    <property type="entry name" value="HTH_PSQ"/>
    <property type="match status" value="1"/>
</dbReference>
<keyword evidence="4" id="KW-1185">Reference proteome</keyword>